<evidence type="ECO:0000313" key="3">
    <source>
        <dbReference type="Proteomes" id="UP001515480"/>
    </source>
</evidence>
<protein>
    <submittedName>
        <fullName evidence="2">Uncharacterized protein</fullName>
    </submittedName>
</protein>
<reference evidence="2 3" key="1">
    <citation type="journal article" date="2024" name="Science">
        <title>Giant polyketide synthase enzymes in the biosynthesis of giant marine polyether toxins.</title>
        <authorList>
            <person name="Fallon T.R."/>
            <person name="Shende V.V."/>
            <person name="Wierzbicki I.H."/>
            <person name="Pendleton A.L."/>
            <person name="Watervoot N.F."/>
            <person name="Auber R.P."/>
            <person name="Gonzalez D.J."/>
            <person name="Wisecaver J.H."/>
            <person name="Moore B.S."/>
        </authorList>
    </citation>
    <scope>NUCLEOTIDE SEQUENCE [LARGE SCALE GENOMIC DNA]</scope>
    <source>
        <strain evidence="2 3">12B1</strain>
    </source>
</reference>
<keyword evidence="1" id="KW-0812">Transmembrane</keyword>
<keyword evidence="1" id="KW-1133">Transmembrane helix</keyword>
<evidence type="ECO:0000256" key="1">
    <source>
        <dbReference type="SAM" id="Phobius"/>
    </source>
</evidence>
<organism evidence="2 3">
    <name type="scientific">Prymnesium parvum</name>
    <name type="common">Toxic golden alga</name>
    <dbReference type="NCBI Taxonomy" id="97485"/>
    <lineage>
        <taxon>Eukaryota</taxon>
        <taxon>Haptista</taxon>
        <taxon>Haptophyta</taxon>
        <taxon>Prymnesiophyceae</taxon>
        <taxon>Prymnesiales</taxon>
        <taxon>Prymnesiaceae</taxon>
        <taxon>Prymnesium</taxon>
    </lineage>
</organism>
<gene>
    <name evidence="2" type="ORF">AB1Y20_013259</name>
</gene>
<sequence>MHCEFATCTAASAASSPLRELAERASYMESHMERAGAGYAACILGSFAACSVIWMAYRPNGNKARAGASPHPSSSSIDVRHPHVGGKSLPPANAAWSWVHIHSCNHGDGFYSNMRFWLPQFASFLSLSKHTTRFVAGARELVLCVMGRKIRMTACWLVRTQPSPIFGTYCKPMVFSTASRTRKLSMRVVKFIHHCVASVRAAVIAARFPRYGKAAGEAHSGRTRWRGCAHQQMPASSPLFWRRMHQQTHVGTRASSGQFIGC</sequence>
<name>A0AB34IMU5_PRYPA</name>
<comment type="caution">
    <text evidence="2">The sequence shown here is derived from an EMBL/GenBank/DDBJ whole genome shotgun (WGS) entry which is preliminary data.</text>
</comment>
<accession>A0AB34IMU5</accession>
<dbReference type="AlphaFoldDB" id="A0AB34IMU5"/>
<keyword evidence="1" id="KW-0472">Membrane</keyword>
<evidence type="ECO:0000313" key="2">
    <source>
        <dbReference type="EMBL" id="KAL1500607.1"/>
    </source>
</evidence>
<feature type="transmembrane region" description="Helical" evidence="1">
    <location>
        <begin position="37"/>
        <end position="57"/>
    </location>
</feature>
<dbReference type="EMBL" id="JBGBPQ010000023">
    <property type="protein sequence ID" value="KAL1500607.1"/>
    <property type="molecule type" value="Genomic_DNA"/>
</dbReference>
<keyword evidence="3" id="KW-1185">Reference proteome</keyword>
<proteinExistence type="predicted"/>
<dbReference type="Proteomes" id="UP001515480">
    <property type="component" value="Unassembled WGS sequence"/>
</dbReference>